<reference evidence="1" key="1">
    <citation type="journal article" date="2021" name="Front. Microbiol.">
        <title>Comprehensive Comparative Genomics and Phenotyping of Methylobacterium Species.</title>
        <authorList>
            <person name="Alessa O."/>
            <person name="Ogura Y."/>
            <person name="Fujitani Y."/>
            <person name="Takami H."/>
            <person name="Hayashi T."/>
            <person name="Sahin N."/>
            <person name="Tani A."/>
        </authorList>
    </citation>
    <scope>NUCLEOTIDE SEQUENCE</scope>
    <source>
        <strain evidence="1">DSM 17168</strain>
    </source>
</reference>
<dbReference type="PANTHER" id="PTHR30143">
    <property type="entry name" value="ACID HYDRATASE"/>
    <property type="match status" value="1"/>
</dbReference>
<name>A0ABQ4SEC5_9HYPH</name>
<protein>
    <submittedName>
        <fullName evidence="1">2-hydroxyhexa-2,4-dienoate hydratase</fullName>
    </submittedName>
</protein>
<keyword evidence="2" id="KW-1185">Reference proteome</keyword>
<dbReference type="InterPro" id="IPR050772">
    <property type="entry name" value="Hydratase-Decarb/MhpD_sf"/>
</dbReference>
<gene>
    <name evidence="1" type="primary">tesE</name>
    <name evidence="1" type="ORF">GMJLKIPL_3506</name>
</gene>
<dbReference type="PANTHER" id="PTHR30143:SF0">
    <property type="entry name" value="2-KETO-4-PENTENOATE HYDRATASE"/>
    <property type="match status" value="1"/>
</dbReference>
<evidence type="ECO:0000313" key="1">
    <source>
        <dbReference type="EMBL" id="GJE01572.1"/>
    </source>
</evidence>
<dbReference type="SUPFAM" id="SSF56529">
    <property type="entry name" value="FAH"/>
    <property type="match status" value="1"/>
</dbReference>
<proteinExistence type="predicted"/>
<sequence>MADGLAGDGLAADEARDGVGAVARRVLAALDGRRQIASLERAGELPSLAAAYRVASAVRRVRAARGERPVGRKIGFTNTRMWDEHGVRAPIWSTVYGTTLMPLAGEPPFDLAAVVEPRIEPEIVFGLARAPEPGMDEAALLGCVAFVAHGFEIVQSLYPGWRFTAADTVAAFGLHGALLVGPKSPVTPGTAAAWRASLSAFTVTLLRDGVVADEGSAAEVLGGGPLTALRHLVEILAEDSDGPPLAAGEIVSTGTLTRALPVAPGETWTSRLSGLPLPDLRLTLA</sequence>
<organism evidence="1 2">
    <name type="scientific">Methylobacterium isbiliense</name>
    <dbReference type="NCBI Taxonomy" id="315478"/>
    <lineage>
        <taxon>Bacteria</taxon>
        <taxon>Pseudomonadati</taxon>
        <taxon>Pseudomonadota</taxon>
        <taxon>Alphaproteobacteria</taxon>
        <taxon>Hyphomicrobiales</taxon>
        <taxon>Methylobacteriaceae</taxon>
        <taxon>Methylobacterium</taxon>
    </lineage>
</organism>
<dbReference type="Proteomes" id="UP001055153">
    <property type="component" value="Unassembled WGS sequence"/>
</dbReference>
<reference evidence="1" key="2">
    <citation type="submission" date="2021-08" db="EMBL/GenBank/DDBJ databases">
        <authorList>
            <person name="Tani A."/>
            <person name="Ola A."/>
            <person name="Ogura Y."/>
            <person name="Katsura K."/>
            <person name="Hayashi T."/>
        </authorList>
    </citation>
    <scope>NUCLEOTIDE SEQUENCE</scope>
    <source>
        <strain evidence="1">DSM 17168</strain>
    </source>
</reference>
<dbReference type="InterPro" id="IPR036663">
    <property type="entry name" value="Fumarylacetoacetase_C_sf"/>
</dbReference>
<accession>A0ABQ4SEC5</accession>
<comment type="caution">
    <text evidence="1">The sequence shown here is derived from an EMBL/GenBank/DDBJ whole genome shotgun (WGS) entry which is preliminary data.</text>
</comment>
<dbReference type="Gene3D" id="3.90.850.10">
    <property type="entry name" value="Fumarylacetoacetase-like, C-terminal domain"/>
    <property type="match status" value="1"/>
</dbReference>
<evidence type="ECO:0000313" key="2">
    <source>
        <dbReference type="Proteomes" id="UP001055153"/>
    </source>
</evidence>
<dbReference type="RefSeq" id="WP_238236562.1">
    <property type="nucleotide sequence ID" value="NZ_BPQQ01000040.1"/>
</dbReference>
<dbReference type="EMBL" id="BPQQ01000040">
    <property type="protein sequence ID" value="GJE01572.1"/>
    <property type="molecule type" value="Genomic_DNA"/>
</dbReference>